<reference evidence="2 3" key="1">
    <citation type="submission" date="2015-03" db="EMBL/GenBank/DDBJ databases">
        <title>Luteipulveratus halotolerans sp. nov., a novel actinobacterium (Dermacoccaceae) from Sarawak, Malaysia.</title>
        <authorList>
            <person name="Juboi H."/>
            <person name="Basik A."/>
            <person name="Shamsul S.S."/>
            <person name="Arnold P."/>
            <person name="Schmitt E.K."/>
            <person name="Sanglier J.-J."/>
            <person name="Yeo T."/>
        </authorList>
    </citation>
    <scope>NUCLEOTIDE SEQUENCE [LARGE SCALE GENOMIC DNA]</scope>
    <source>
        <strain evidence="2 3">MN07-A0370</strain>
    </source>
</reference>
<dbReference type="RefSeq" id="WP_052593020.1">
    <property type="nucleotide sequence ID" value="NZ_CP011112.1"/>
</dbReference>
<feature type="signal peptide" evidence="1">
    <location>
        <begin position="1"/>
        <end position="32"/>
    </location>
</feature>
<proteinExistence type="predicted"/>
<feature type="chain" id="PRO_5005462116" evidence="1">
    <location>
        <begin position="33"/>
        <end position="364"/>
    </location>
</feature>
<organism evidence="2 3">
    <name type="scientific">Luteipulveratus mongoliensis</name>
    <dbReference type="NCBI Taxonomy" id="571913"/>
    <lineage>
        <taxon>Bacteria</taxon>
        <taxon>Bacillati</taxon>
        <taxon>Actinomycetota</taxon>
        <taxon>Actinomycetes</taxon>
        <taxon>Micrococcales</taxon>
        <taxon>Dermacoccaceae</taxon>
        <taxon>Luteipulveratus</taxon>
    </lineage>
</organism>
<protein>
    <submittedName>
        <fullName evidence="2">Uncharacterized protein</fullName>
    </submittedName>
</protein>
<evidence type="ECO:0000256" key="1">
    <source>
        <dbReference type="SAM" id="SignalP"/>
    </source>
</evidence>
<gene>
    <name evidence="2" type="ORF">VV02_16010</name>
</gene>
<dbReference type="EMBL" id="CP011112">
    <property type="protein sequence ID" value="AKU17014.1"/>
    <property type="molecule type" value="Genomic_DNA"/>
</dbReference>
<dbReference type="OrthoDB" id="88903at2"/>
<accession>A0A0K1JJV9</accession>
<dbReference type="SUPFAM" id="SSF50993">
    <property type="entry name" value="Peptidase/esterase 'gauge' domain"/>
    <property type="match status" value="1"/>
</dbReference>
<sequence length="364" mass="37357">MNANTIRRSALVASGTLVAAAGLITGTGLADAAPSGGAHAAVSSGVVPPPGAPTAYGYTALVRHATGPTDNKGALVLLAPNGQHTTIGAVSNDAFVLDISSNARTIVTGFFVGTGSELRLTIWDAETKKPTYLRVPNGSTATLVKDGLVVSRYDKPAQLFSRAGKLLKTYSGGASGELAATADGTRVLQSDTAGRVFVRDVAGGTIIKTVPIPKGERWCTPDYQYGATEFTMSCSKDAGFSQVYRFGLATSTAAILTVSHDNQAQSGRKVSAGVLFDASTESPAPTPMLAKGNTFTSLKVGGVPNYSVAGAYGDAAYLWGDGQDWTPWNGIYRYTISTGKTTKVAGTNTPLGGFVTSAVTVDGT</sequence>
<dbReference type="KEGG" id="lmoi:VV02_16010"/>
<dbReference type="InterPro" id="IPR006311">
    <property type="entry name" value="TAT_signal"/>
</dbReference>
<name>A0A0K1JJV9_9MICO</name>
<keyword evidence="3" id="KW-1185">Reference proteome</keyword>
<dbReference type="Proteomes" id="UP000066480">
    <property type="component" value="Chromosome"/>
</dbReference>
<evidence type="ECO:0000313" key="2">
    <source>
        <dbReference type="EMBL" id="AKU17014.1"/>
    </source>
</evidence>
<dbReference type="STRING" id="571913.VV02_16010"/>
<evidence type="ECO:0000313" key="3">
    <source>
        <dbReference type="Proteomes" id="UP000066480"/>
    </source>
</evidence>
<dbReference type="PROSITE" id="PS51318">
    <property type="entry name" value="TAT"/>
    <property type="match status" value="1"/>
</dbReference>
<dbReference type="AlphaFoldDB" id="A0A0K1JJV9"/>
<keyword evidence="1" id="KW-0732">Signal</keyword>